<comment type="catalytic activity">
    <reaction evidence="11 12">
        <text>UMP + ATP = UDP + ADP</text>
        <dbReference type="Rhea" id="RHEA:24400"/>
        <dbReference type="ChEBI" id="CHEBI:30616"/>
        <dbReference type="ChEBI" id="CHEBI:57865"/>
        <dbReference type="ChEBI" id="CHEBI:58223"/>
        <dbReference type="ChEBI" id="CHEBI:456216"/>
        <dbReference type="EC" id="2.7.4.22"/>
    </reaction>
</comment>
<dbReference type="Gene3D" id="3.40.1160.10">
    <property type="entry name" value="Acetylglutamate kinase-like"/>
    <property type="match status" value="1"/>
</dbReference>
<dbReference type="NCBIfam" id="TIGR02075">
    <property type="entry name" value="pyrH_bact"/>
    <property type="match status" value="1"/>
</dbReference>
<evidence type="ECO:0000256" key="8">
    <source>
        <dbReference type="ARBA" id="ARBA00022777"/>
    </source>
</evidence>
<comment type="subunit">
    <text evidence="12">Homohexamer.</text>
</comment>
<feature type="binding site" evidence="12">
    <location>
        <position position="57"/>
    </location>
    <ligand>
        <name>ATP</name>
        <dbReference type="ChEBI" id="CHEBI:30616"/>
    </ligand>
</feature>
<evidence type="ECO:0000256" key="12">
    <source>
        <dbReference type="HAMAP-Rule" id="MF_01220"/>
    </source>
</evidence>
<feature type="domain" description="Aspartate/glutamate/uridylate kinase" evidence="13">
    <location>
        <begin position="5"/>
        <end position="216"/>
    </location>
</feature>
<proteinExistence type="inferred from homology"/>
<feature type="binding site" evidence="12">
    <location>
        <position position="53"/>
    </location>
    <ligand>
        <name>ATP</name>
        <dbReference type="ChEBI" id="CHEBI:30616"/>
    </ligand>
</feature>
<gene>
    <name evidence="12 14" type="primary">pyrH</name>
    <name evidence="14" type="ORF">ACFQ4B_06595</name>
</gene>
<comment type="similarity">
    <text evidence="3 12">Belongs to the UMP kinase family.</text>
</comment>
<comment type="subcellular location">
    <subcellularLocation>
        <location evidence="1 12">Cytoplasm</location>
    </subcellularLocation>
</comment>
<dbReference type="InterPro" id="IPR015963">
    <property type="entry name" value="Uridylate_kinase_bac"/>
</dbReference>
<evidence type="ECO:0000313" key="14">
    <source>
        <dbReference type="EMBL" id="MFD1219778.1"/>
    </source>
</evidence>
<dbReference type="Pfam" id="PF00696">
    <property type="entry name" value="AA_kinase"/>
    <property type="match status" value="1"/>
</dbReference>
<feature type="binding site" evidence="12">
    <location>
        <position position="171"/>
    </location>
    <ligand>
        <name>ATP</name>
        <dbReference type="ChEBI" id="CHEBI:30616"/>
    </ligand>
</feature>
<evidence type="ECO:0000256" key="9">
    <source>
        <dbReference type="ARBA" id="ARBA00022840"/>
    </source>
</evidence>
<accession>A0ABW3UGG4</accession>
<keyword evidence="9 12" id="KW-0067">ATP-binding</keyword>
<dbReference type="PANTHER" id="PTHR42833:SF4">
    <property type="entry name" value="URIDYLATE KINASE PUMPKIN, CHLOROPLASTIC"/>
    <property type="match status" value="1"/>
</dbReference>
<keyword evidence="10 12" id="KW-0665">Pyrimidine biosynthesis</keyword>
<evidence type="ECO:0000256" key="7">
    <source>
        <dbReference type="ARBA" id="ARBA00022741"/>
    </source>
</evidence>
<dbReference type="InterPro" id="IPR036393">
    <property type="entry name" value="AceGlu_kinase-like_sf"/>
</dbReference>
<evidence type="ECO:0000256" key="5">
    <source>
        <dbReference type="ARBA" id="ARBA00022533"/>
    </source>
</evidence>
<evidence type="ECO:0000256" key="2">
    <source>
        <dbReference type="ARBA" id="ARBA00004791"/>
    </source>
</evidence>
<dbReference type="InterPro" id="IPR001048">
    <property type="entry name" value="Asp/Glu/Uridylate_kinase"/>
</dbReference>
<keyword evidence="15" id="KW-1185">Reference proteome</keyword>
<dbReference type="PIRSF" id="PIRSF005650">
    <property type="entry name" value="Uridylate_kin"/>
    <property type="match status" value="1"/>
</dbReference>
<dbReference type="RefSeq" id="WP_079909202.1">
    <property type="nucleotide sequence ID" value="NZ_BAABJG010000055.1"/>
</dbReference>
<evidence type="ECO:0000259" key="13">
    <source>
        <dbReference type="Pfam" id="PF00696"/>
    </source>
</evidence>
<evidence type="ECO:0000256" key="6">
    <source>
        <dbReference type="ARBA" id="ARBA00022679"/>
    </source>
</evidence>
<evidence type="ECO:0000256" key="11">
    <source>
        <dbReference type="ARBA" id="ARBA00047767"/>
    </source>
</evidence>
<comment type="caution">
    <text evidence="12">Lacks conserved residue(s) required for the propagation of feature annotation.</text>
</comment>
<evidence type="ECO:0000256" key="3">
    <source>
        <dbReference type="ARBA" id="ARBA00007614"/>
    </source>
</evidence>
<sequence length="246" mass="26868">MSRYNRILIKLSGGAVAGANDFGFDPDRLEHIAREIESVVAMGIEVSIVIGGGNIFRGNMAEYWGIERVEADNIGTLATVINSLMLRGVLKLKTGKEVRVMSSFPVNSVAEPYIRLRAIHHLEKGYIVIFAGGNGQPYVTTDYPSVQRALEVNCDAILVAKQGVDGVLDSDPRLNPSARPYASLPYDEVLNQNLTVMDQSAFILARDYKLPVFVFNFDNAGSMKAICEGEPVGTAIYHGAPIAYRE</sequence>
<keyword evidence="7 12" id="KW-0547">Nucleotide-binding</keyword>
<evidence type="ECO:0000256" key="4">
    <source>
        <dbReference type="ARBA" id="ARBA00022490"/>
    </source>
</evidence>
<dbReference type="PANTHER" id="PTHR42833">
    <property type="entry name" value="URIDYLATE KINASE"/>
    <property type="match status" value="1"/>
</dbReference>
<dbReference type="Proteomes" id="UP001597180">
    <property type="component" value="Unassembled WGS sequence"/>
</dbReference>
<dbReference type="InterPro" id="IPR011817">
    <property type="entry name" value="Uridylate_kinase"/>
</dbReference>
<keyword evidence="6 12" id="KW-0808">Transferase</keyword>
<dbReference type="EC" id="2.7.4.22" evidence="12"/>
<comment type="caution">
    <text evidence="14">The sequence shown here is derived from an EMBL/GenBank/DDBJ whole genome shotgun (WGS) entry which is preliminary data.</text>
</comment>
<feature type="binding site" evidence="12">
    <location>
        <position position="72"/>
    </location>
    <ligand>
        <name>UMP</name>
        <dbReference type="ChEBI" id="CHEBI:57865"/>
    </ligand>
</feature>
<keyword evidence="4 12" id="KW-0963">Cytoplasm</keyword>
<evidence type="ECO:0000256" key="10">
    <source>
        <dbReference type="ARBA" id="ARBA00022975"/>
    </source>
</evidence>
<organism evidence="14 15">
    <name type="scientific">Paenibacillus vulneris</name>
    <dbReference type="NCBI Taxonomy" id="1133364"/>
    <lineage>
        <taxon>Bacteria</taxon>
        <taxon>Bacillati</taxon>
        <taxon>Bacillota</taxon>
        <taxon>Bacilli</taxon>
        <taxon>Bacillales</taxon>
        <taxon>Paenibacillaceae</taxon>
        <taxon>Paenibacillus</taxon>
    </lineage>
</organism>
<comment type="activity regulation">
    <text evidence="12">Inhibited by UTP.</text>
</comment>
<dbReference type="SUPFAM" id="SSF53633">
    <property type="entry name" value="Carbamate kinase-like"/>
    <property type="match status" value="1"/>
</dbReference>
<feature type="binding site" evidence="12">
    <location>
        <position position="52"/>
    </location>
    <ligand>
        <name>UMP</name>
        <dbReference type="ChEBI" id="CHEBI:57865"/>
    </ligand>
</feature>
<evidence type="ECO:0000256" key="1">
    <source>
        <dbReference type="ARBA" id="ARBA00004496"/>
    </source>
</evidence>
<keyword evidence="5" id="KW-0021">Allosteric enzyme</keyword>
<protein>
    <recommendedName>
        <fullName evidence="12">Uridylate kinase</fullName>
        <shortName evidence="12">UK</shortName>
        <ecNumber evidence="12">2.7.4.22</ecNumber>
    </recommendedName>
    <alternativeName>
        <fullName evidence="12">Uridine monophosphate kinase</fullName>
        <shortName evidence="12">UMP kinase</shortName>
        <shortName evidence="12">UMPK</shortName>
    </alternativeName>
</protein>
<dbReference type="GO" id="GO:0033862">
    <property type="term" value="F:UMP kinase activity"/>
    <property type="evidence" value="ECO:0007669"/>
    <property type="project" value="UniProtKB-EC"/>
</dbReference>
<comment type="pathway">
    <text evidence="2 12">Pyrimidine metabolism; CTP biosynthesis via de novo pathway; UDP from UMP (UMPK route): step 1/1.</text>
</comment>
<comment type="function">
    <text evidence="12">Catalyzes the reversible phosphorylation of UMP to UDP.</text>
</comment>
<keyword evidence="8 12" id="KW-0418">Kinase</keyword>
<dbReference type="HAMAP" id="MF_01220_B">
    <property type="entry name" value="PyrH_B"/>
    <property type="match status" value="1"/>
</dbReference>
<evidence type="ECO:0000313" key="15">
    <source>
        <dbReference type="Proteomes" id="UP001597180"/>
    </source>
</evidence>
<name>A0ABW3UGG4_9BACL</name>
<feature type="binding site" evidence="12">
    <location>
        <begin position="10"/>
        <end position="13"/>
    </location>
    <ligand>
        <name>ATP</name>
        <dbReference type="ChEBI" id="CHEBI:30616"/>
    </ligand>
</feature>
<feature type="binding site" evidence="12">
    <location>
        <position position="162"/>
    </location>
    <ligand>
        <name>ATP</name>
        <dbReference type="ChEBI" id="CHEBI:30616"/>
    </ligand>
</feature>
<dbReference type="EMBL" id="JBHTLU010000012">
    <property type="protein sequence ID" value="MFD1219778.1"/>
    <property type="molecule type" value="Genomic_DNA"/>
</dbReference>
<feature type="binding site" evidence="12">
    <location>
        <begin position="134"/>
        <end position="141"/>
    </location>
    <ligand>
        <name>UMP</name>
        <dbReference type="ChEBI" id="CHEBI:57865"/>
    </ligand>
</feature>
<dbReference type="CDD" id="cd04254">
    <property type="entry name" value="AAK_UMPK-PyrH-Ec"/>
    <property type="match status" value="1"/>
</dbReference>
<reference evidence="15" key="1">
    <citation type="journal article" date="2019" name="Int. J. Syst. Evol. Microbiol.">
        <title>The Global Catalogue of Microorganisms (GCM) 10K type strain sequencing project: providing services to taxonomists for standard genome sequencing and annotation.</title>
        <authorList>
            <consortium name="The Broad Institute Genomics Platform"/>
            <consortium name="The Broad Institute Genome Sequencing Center for Infectious Disease"/>
            <person name="Wu L."/>
            <person name="Ma J."/>
        </authorList>
    </citation>
    <scope>NUCLEOTIDE SEQUENCE [LARGE SCALE GENOMIC DNA]</scope>
    <source>
        <strain evidence="15">CCUG 53270</strain>
    </source>
</reference>